<sequence length="532" mass="61093">MPSFLVCRSIVGYYFKWLESFSMQIFLNWWFVDDFNFRKQTESRGFTTKKEESCCVAMSALLHFIYCVMNQLFVEKQFLVVGGSVIGVDELQQIPIKEDITTEDEYVKDEISRCLIMRKIENTNDFYTSLSTSLTNCNARQFVLPPSIRVDGLLPYSGLAQPRTIITDEPCTVCNGIGEESPKIRCDFCTYVYHIDCLKIPICSPPSETWMCPNHIEPYVDSKLLTSISVTERRRLWAIYARQAVDERNILMEFMKKVSEERLRNKRIDSKIAVDSKKSREPFEDPLTQESNKHLTSCNPNDSMKCPNTNSICHYPCYSQSYPEQQCSSPTFCSAVLPQSAHQETHRSDLWSYDKTYSIILPAYKISRREDEKSRESRYVHVDFALGEGNLSLDCRSYSTREDVCHRPVRITASSDAPSPCLVNKSISVIESGNSQKNRQHRAKKGYSLNVTIPELMQSSSSDQLNYGEGSLLRAFLDNAEPSSMQSLTINKPLVKYITTTNVETYYGGIRFVPTDNVCLEDYMEFTQEMNK</sequence>
<dbReference type="AlphaFoldDB" id="A0A0D8XRP3"/>
<dbReference type="Pfam" id="PF00628">
    <property type="entry name" value="PHD"/>
    <property type="match status" value="1"/>
</dbReference>
<evidence type="ECO:0000259" key="4">
    <source>
        <dbReference type="SMART" id="SM00249"/>
    </source>
</evidence>
<proteinExistence type="predicted"/>
<reference evidence="5 6" key="1">
    <citation type="submission" date="2013-11" db="EMBL/GenBank/DDBJ databases">
        <title>Draft genome of the bovine lungworm Dictyocaulus viviparus.</title>
        <authorList>
            <person name="Mitreva M."/>
        </authorList>
    </citation>
    <scope>NUCLEOTIDE SEQUENCE [LARGE SCALE GENOMIC DNA]</scope>
    <source>
        <strain evidence="5 6">HannoverDv2000</strain>
    </source>
</reference>
<dbReference type="CDD" id="cd15534">
    <property type="entry name" value="PHD2_PHF12_Rco1"/>
    <property type="match status" value="1"/>
</dbReference>
<keyword evidence="3" id="KW-0862">Zinc</keyword>
<dbReference type="Proteomes" id="UP000053766">
    <property type="component" value="Unassembled WGS sequence"/>
</dbReference>
<dbReference type="OrthoDB" id="1919692at2759"/>
<evidence type="ECO:0000313" key="5">
    <source>
        <dbReference type="EMBL" id="KJH47328.1"/>
    </source>
</evidence>
<dbReference type="InterPro" id="IPR013083">
    <property type="entry name" value="Znf_RING/FYVE/PHD"/>
</dbReference>
<dbReference type="InterPro" id="IPR019787">
    <property type="entry name" value="Znf_PHD-finger"/>
</dbReference>
<accession>A0A0D8XRP3</accession>
<protein>
    <recommendedName>
        <fullName evidence="4">Zinc finger PHD-type domain-containing protein</fullName>
    </recommendedName>
</protein>
<dbReference type="SUPFAM" id="SSF57903">
    <property type="entry name" value="FYVE/PHD zinc finger"/>
    <property type="match status" value="1"/>
</dbReference>
<evidence type="ECO:0000256" key="2">
    <source>
        <dbReference type="ARBA" id="ARBA00022771"/>
    </source>
</evidence>
<organism evidence="5 6">
    <name type="scientific">Dictyocaulus viviparus</name>
    <name type="common">Bovine lungworm</name>
    <dbReference type="NCBI Taxonomy" id="29172"/>
    <lineage>
        <taxon>Eukaryota</taxon>
        <taxon>Metazoa</taxon>
        <taxon>Ecdysozoa</taxon>
        <taxon>Nematoda</taxon>
        <taxon>Chromadorea</taxon>
        <taxon>Rhabditida</taxon>
        <taxon>Rhabditina</taxon>
        <taxon>Rhabditomorpha</taxon>
        <taxon>Strongyloidea</taxon>
        <taxon>Metastrongylidae</taxon>
        <taxon>Dictyocaulus</taxon>
    </lineage>
</organism>
<dbReference type="InterPro" id="IPR001965">
    <property type="entry name" value="Znf_PHD"/>
</dbReference>
<dbReference type="InterPro" id="IPR011011">
    <property type="entry name" value="Znf_FYVE_PHD"/>
</dbReference>
<evidence type="ECO:0000256" key="3">
    <source>
        <dbReference type="ARBA" id="ARBA00022833"/>
    </source>
</evidence>
<keyword evidence="2" id="KW-0863">Zinc-finger</keyword>
<reference evidence="6" key="2">
    <citation type="journal article" date="2016" name="Sci. Rep.">
        <title>Dictyocaulus viviparus genome, variome and transcriptome elucidate lungworm biology and support future intervention.</title>
        <authorList>
            <person name="McNulty S.N."/>
            <person name="Strube C."/>
            <person name="Rosa B.A."/>
            <person name="Martin J.C."/>
            <person name="Tyagi R."/>
            <person name="Choi Y.J."/>
            <person name="Wang Q."/>
            <person name="Hallsworth Pepin K."/>
            <person name="Zhang X."/>
            <person name="Ozersky P."/>
            <person name="Wilson R.K."/>
            <person name="Sternberg P.W."/>
            <person name="Gasser R.B."/>
            <person name="Mitreva M."/>
        </authorList>
    </citation>
    <scope>NUCLEOTIDE SEQUENCE [LARGE SCALE GENOMIC DNA]</scope>
    <source>
        <strain evidence="6">HannoverDv2000</strain>
    </source>
</reference>
<dbReference type="EMBL" id="KN716312">
    <property type="protein sequence ID" value="KJH47328.1"/>
    <property type="molecule type" value="Genomic_DNA"/>
</dbReference>
<evidence type="ECO:0000256" key="1">
    <source>
        <dbReference type="ARBA" id="ARBA00022723"/>
    </source>
</evidence>
<feature type="domain" description="Zinc finger PHD-type" evidence="4">
    <location>
        <begin position="170"/>
        <end position="216"/>
    </location>
</feature>
<dbReference type="STRING" id="29172.A0A0D8XRP3"/>
<dbReference type="GO" id="GO:0008270">
    <property type="term" value="F:zinc ion binding"/>
    <property type="evidence" value="ECO:0007669"/>
    <property type="project" value="UniProtKB-KW"/>
</dbReference>
<keyword evidence="6" id="KW-1185">Reference proteome</keyword>
<dbReference type="SMART" id="SM00249">
    <property type="entry name" value="PHD"/>
    <property type="match status" value="1"/>
</dbReference>
<name>A0A0D8XRP3_DICVI</name>
<evidence type="ECO:0000313" key="6">
    <source>
        <dbReference type="Proteomes" id="UP000053766"/>
    </source>
</evidence>
<keyword evidence="1" id="KW-0479">Metal-binding</keyword>
<gene>
    <name evidence="5" type="ORF">DICVIV_06577</name>
</gene>
<dbReference type="Gene3D" id="3.30.40.10">
    <property type="entry name" value="Zinc/RING finger domain, C3HC4 (zinc finger)"/>
    <property type="match status" value="1"/>
</dbReference>